<feature type="transmembrane region" description="Helical" evidence="6">
    <location>
        <begin position="91"/>
        <end position="111"/>
    </location>
</feature>
<organism evidence="7 8">
    <name type="scientific">Cetobacterium somerae ATCC BAA-474</name>
    <dbReference type="NCBI Taxonomy" id="1319815"/>
    <lineage>
        <taxon>Bacteria</taxon>
        <taxon>Fusobacteriati</taxon>
        <taxon>Fusobacteriota</taxon>
        <taxon>Fusobacteriia</taxon>
        <taxon>Fusobacteriales</taxon>
        <taxon>Fusobacteriaceae</taxon>
        <taxon>Cetobacterium</taxon>
    </lineage>
</organism>
<evidence type="ECO:0000313" key="7">
    <source>
        <dbReference type="EMBL" id="ERT69930.1"/>
    </source>
</evidence>
<reference evidence="7 8" key="1">
    <citation type="submission" date="2013-08" db="EMBL/GenBank/DDBJ databases">
        <authorList>
            <person name="Weinstock G."/>
            <person name="Sodergren E."/>
            <person name="Wylie T."/>
            <person name="Fulton L."/>
            <person name="Fulton R."/>
            <person name="Fronick C."/>
            <person name="O'Laughlin M."/>
            <person name="Godfrey J."/>
            <person name="Miner T."/>
            <person name="Herter B."/>
            <person name="Appelbaum E."/>
            <person name="Cordes M."/>
            <person name="Lek S."/>
            <person name="Wollam A."/>
            <person name="Pepin K.H."/>
            <person name="Palsikar V.B."/>
            <person name="Mitreva M."/>
            <person name="Wilson R.K."/>
        </authorList>
    </citation>
    <scope>NUCLEOTIDE SEQUENCE [LARGE SCALE GENOMIC DNA]</scope>
    <source>
        <strain evidence="7 8">ATCC BAA-474</strain>
    </source>
</reference>
<dbReference type="STRING" id="1319815.HMPREF0202_00133"/>
<feature type="transmembrane region" description="Helical" evidence="6">
    <location>
        <begin position="195"/>
        <end position="216"/>
    </location>
</feature>
<dbReference type="GO" id="GO:0005886">
    <property type="term" value="C:plasma membrane"/>
    <property type="evidence" value="ECO:0007669"/>
    <property type="project" value="TreeGrafter"/>
</dbReference>
<evidence type="ECO:0000313" key="8">
    <source>
        <dbReference type="Proteomes" id="UP000017081"/>
    </source>
</evidence>
<name>U7VEH8_9FUSO</name>
<dbReference type="EMBL" id="AXZF01000005">
    <property type="protein sequence ID" value="ERT69930.1"/>
    <property type="molecule type" value="Genomic_DNA"/>
</dbReference>
<dbReference type="HOGENOM" id="CLU_076147_1_1_0"/>
<dbReference type="eggNOG" id="COG0390">
    <property type="taxonomic scope" value="Bacteria"/>
</dbReference>
<comment type="similarity">
    <text evidence="2">Belongs to the UPF0014 family.</text>
</comment>
<dbReference type="Proteomes" id="UP000017081">
    <property type="component" value="Unassembled WGS sequence"/>
</dbReference>
<keyword evidence="5 6" id="KW-0472">Membrane</keyword>
<proteinExistence type="inferred from homology"/>
<comment type="subcellular location">
    <subcellularLocation>
        <location evidence="1">Membrane</location>
        <topology evidence="1">Multi-pass membrane protein</topology>
    </subcellularLocation>
</comment>
<sequence>MAQDIFLPNLLYFAIFLIPIFYIMNYLEINMISNVIKSILRMFIQLMLVGVYLHYILTLNNSWINLAYLTLMTFACTFTIVRDVKIRDSKFYIIVAVSTIIPLILNMFIFSELLLHLKDPLDALYLIPISGMILGNTLNGMIVTINDFLNNLKLNEESYLLSLSFGATKFEALKPFIANAITLAFKPSVATMANVGLVSLPGMMTGQILGGSLPIVAIKYQIAIMIALFVCRFLSSFILLYFCSLYFFNKYSIFTLKIKE</sequence>
<dbReference type="RefSeq" id="WP_023049682.1">
    <property type="nucleotide sequence ID" value="NZ_CP173062.2"/>
</dbReference>
<evidence type="ECO:0000256" key="2">
    <source>
        <dbReference type="ARBA" id="ARBA00005268"/>
    </source>
</evidence>
<feature type="transmembrane region" description="Helical" evidence="6">
    <location>
        <begin position="222"/>
        <end position="248"/>
    </location>
</feature>
<accession>U7VEH8</accession>
<evidence type="ECO:0000256" key="5">
    <source>
        <dbReference type="ARBA" id="ARBA00023136"/>
    </source>
</evidence>
<comment type="caution">
    <text evidence="7">The sequence shown here is derived from an EMBL/GenBank/DDBJ whole genome shotgun (WGS) entry which is preliminary data.</text>
</comment>
<dbReference type="Pfam" id="PF03649">
    <property type="entry name" value="UPF0014"/>
    <property type="match status" value="1"/>
</dbReference>
<keyword evidence="4 6" id="KW-1133">Transmembrane helix</keyword>
<keyword evidence="8" id="KW-1185">Reference proteome</keyword>
<dbReference type="PATRIC" id="fig|1319815.3.peg.127"/>
<feature type="transmembrane region" description="Helical" evidence="6">
    <location>
        <begin position="39"/>
        <end position="57"/>
    </location>
</feature>
<dbReference type="PANTHER" id="PTHR30028:SF0">
    <property type="entry name" value="PROTEIN ALUMINUM SENSITIVE 3"/>
    <property type="match status" value="1"/>
</dbReference>
<feature type="transmembrane region" description="Helical" evidence="6">
    <location>
        <begin position="6"/>
        <end position="27"/>
    </location>
</feature>
<evidence type="ECO:0008006" key="9">
    <source>
        <dbReference type="Google" id="ProtNLM"/>
    </source>
</evidence>
<dbReference type="InterPro" id="IPR005226">
    <property type="entry name" value="UPF0014_fam"/>
</dbReference>
<evidence type="ECO:0000256" key="6">
    <source>
        <dbReference type="SAM" id="Phobius"/>
    </source>
</evidence>
<feature type="transmembrane region" description="Helical" evidence="6">
    <location>
        <begin position="63"/>
        <end position="84"/>
    </location>
</feature>
<dbReference type="AlphaFoldDB" id="U7VEH8"/>
<evidence type="ECO:0000256" key="3">
    <source>
        <dbReference type="ARBA" id="ARBA00022692"/>
    </source>
</evidence>
<keyword evidence="3 6" id="KW-0812">Transmembrane</keyword>
<dbReference type="PANTHER" id="PTHR30028">
    <property type="entry name" value="UPF0014 INNER MEMBRANE PROTEIN YBBM-RELATED"/>
    <property type="match status" value="1"/>
</dbReference>
<protein>
    <recommendedName>
        <fullName evidence="9">TIGR00245 family protein</fullName>
    </recommendedName>
</protein>
<feature type="transmembrane region" description="Helical" evidence="6">
    <location>
        <begin position="123"/>
        <end position="145"/>
    </location>
</feature>
<evidence type="ECO:0000256" key="1">
    <source>
        <dbReference type="ARBA" id="ARBA00004141"/>
    </source>
</evidence>
<evidence type="ECO:0000256" key="4">
    <source>
        <dbReference type="ARBA" id="ARBA00022989"/>
    </source>
</evidence>
<gene>
    <name evidence="7" type="ORF">HMPREF0202_00133</name>
</gene>